<dbReference type="GO" id="GO:0008028">
    <property type="term" value="F:monocarboxylic acid transmembrane transporter activity"/>
    <property type="evidence" value="ECO:0007669"/>
    <property type="project" value="TreeGrafter"/>
</dbReference>
<dbReference type="CDD" id="cd17352">
    <property type="entry name" value="MFS_MCT_SLC16"/>
    <property type="match status" value="1"/>
</dbReference>
<sequence>MKTKVAKTKLVPPDGGWGWVVLFSALLVNFLIPGTVKSFGVLFVEFLQVFKASPTAASWMPALCYFLYSSLGPLSSVLSIKYSYKTVTLIGGTFAAVGMMTSYFATSVSYLYVSYGLMVGIGAGLTFPPTIYIVTAYFERLRGLANGLCISGSAIGTIVLPPFLQYLLNHFGHRGAVLIMGALTLNTLVCALLYHPVSEHMKEVPVEGIDNAAMTLDEPIIESKITEGKSRPGTPNNSNHDRLTELSKYLEKNLNPPSMTVVNENEGENELDQSEFQEPKHVPGTKFQEPNHVLGTKFQKPNYVPGTEFQEPNILPGTKFQENNVPRTEFQKPNYVPGTEFQEPSHVPGTKFQEPNYVPGTEFEEHTQVLRTEFQEQNHVPGTKFQEPDHEKNEIVLPIDTVALSRTNSTRVSKKNFHLSRHGSIVSEMGPVALSPRNNVPGLFRRFFKTPKKTRGKNKNKLEQDETSQGTGTITSTDSSATIASSESSATISSSDSSSTEDNKFFDFSVLRDPLYIVILISNSTSAISNTNFMILLPSYAISEGFDKNMSALLLSIVSALDLVGRIGGASLSDIDFVPKYYYFVGGLGLSGIALALLPMATSYMMLSFFCALFGLSSGMYIGITTVILADMLGTEKLSSSYGISLFVNGVLQLVGPPVCGAIYERVGTYKPIFLAFGIILILGTALWAVVPLIKRKPKEQQEE</sequence>
<feature type="region of interest" description="Disordered" evidence="2">
    <location>
        <begin position="265"/>
        <end position="297"/>
    </location>
</feature>
<keyword evidence="3" id="KW-1133">Transmembrane helix</keyword>
<feature type="transmembrane region" description="Helical" evidence="3">
    <location>
        <begin position="581"/>
        <end position="601"/>
    </location>
</feature>
<comment type="caution">
    <text evidence="5">The sequence shown here is derived from an EMBL/GenBank/DDBJ whole genome shotgun (WGS) entry which is preliminary data.</text>
</comment>
<feature type="compositionally biased region" description="Low complexity" evidence="2">
    <location>
        <begin position="467"/>
        <end position="500"/>
    </location>
</feature>
<feature type="transmembrane region" description="Helical" evidence="3">
    <location>
        <begin position="144"/>
        <end position="164"/>
    </location>
</feature>
<accession>A0A8J2H531</accession>
<feature type="region of interest" description="Disordered" evidence="2">
    <location>
        <begin position="453"/>
        <end position="501"/>
    </location>
</feature>
<dbReference type="PANTHER" id="PTHR11360:SF293">
    <property type="entry name" value="HERMES, ISOFORM A"/>
    <property type="match status" value="1"/>
</dbReference>
<proteinExistence type="predicted"/>
<dbReference type="FunFam" id="1.20.1250.20:FF:000320">
    <property type="entry name" value="Monocarboxylate transporter"/>
    <property type="match status" value="1"/>
</dbReference>
<feature type="transmembrane region" description="Helical" evidence="3">
    <location>
        <begin position="607"/>
        <end position="630"/>
    </location>
</feature>
<evidence type="ECO:0000259" key="4">
    <source>
        <dbReference type="PROSITE" id="PS50850"/>
    </source>
</evidence>
<dbReference type="Proteomes" id="UP000786811">
    <property type="component" value="Unassembled WGS sequence"/>
</dbReference>
<dbReference type="GO" id="GO:0016020">
    <property type="term" value="C:membrane"/>
    <property type="evidence" value="ECO:0007669"/>
    <property type="project" value="UniProtKB-SubCell"/>
</dbReference>
<dbReference type="AlphaFoldDB" id="A0A8J2H531"/>
<dbReference type="InterPro" id="IPR036259">
    <property type="entry name" value="MFS_trans_sf"/>
</dbReference>
<feature type="transmembrane region" description="Helical" evidence="3">
    <location>
        <begin position="86"/>
        <end position="106"/>
    </location>
</feature>
<feature type="compositionally biased region" description="Acidic residues" evidence="2">
    <location>
        <begin position="265"/>
        <end position="275"/>
    </location>
</feature>
<dbReference type="SUPFAM" id="SSF103473">
    <property type="entry name" value="MFS general substrate transporter"/>
    <property type="match status" value="1"/>
</dbReference>
<keyword evidence="6" id="KW-1185">Reference proteome</keyword>
<evidence type="ECO:0000313" key="6">
    <source>
        <dbReference type="Proteomes" id="UP000786811"/>
    </source>
</evidence>
<dbReference type="OrthoDB" id="6499973at2759"/>
<feature type="transmembrane region" description="Helical" evidence="3">
    <location>
        <begin position="515"/>
        <end position="537"/>
    </location>
</feature>
<evidence type="ECO:0000256" key="1">
    <source>
        <dbReference type="ARBA" id="ARBA00004141"/>
    </source>
</evidence>
<evidence type="ECO:0000256" key="3">
    <source>
        <dbReference type="SAM" id="Phobius"/>
    </source>
</evidence>
<keyword evidence="3" id="KW-0472">Membrane</keyword>
<dbReference type="PROSITE" id="PS50850">
    <property type="entry name" value="MFS"/>
    <property type="match status" value="1"/>
</dbReference>
<reference evidence="5" key="1">
    <citation type="submission" date="2021-04" db="EMBL/GenBank/DDBJ databases">
        <authorList>
            <person name="Chebbi M.A.C M."/>
        </authorList>
    </citation>
    <scope>NUCLEOTIDE SEQUENCE</scope>
</reference>
<feature type="transmembrane region" description="Helical" evidence="3">
    <location>
        <begin position="56"/>
        <end position="74"/>
    </location>
</feature>
<feature type="transmembrane region" description="Helical" evidence="3">
    <location>
        <begin position="112"/>
        <end position="137"/>
    </location>
</feature>
<feature type="transmembrane region" description="Helical" evidence="3">
    <location>
        <begin position="670"/>
        <end position="694"/>
    </location>
</feature>
<evidence type="ECO:0000313" key="5">
    <source>
        <dbReference type="EMBL" id="CAG5074132.1"/>
    </source>
</evidence>
<name>A0A8J2H531_COTCN</name>
<dbReference type="Gene3D" id="1.20.1250.20">
    <property type="entry name" value="MFS general substrate transporter like domains"/>
    <property type="match status" value="2"/>
</dbReference>
<feature type="domain" description="Major facilitator superfamily (MFS) profile" evidence="4">
    <location>
        <begin position="515"/>
        <end position="704"/>
    </location>
</feature>
<dbReference type="PANTHER" id="PTHR11360">
    <property type="entry name" value="MONOCARBOXYLATE TRANSPORTER"/>
    <property type="match status" value="1"/>
</dbReference>
<dbReference type="EMBL" id="CAJNRD030001114">
    <property type="protein sequence ID" value="CAG5074132.1"/>
    <property type="molecule type" value="Genomic_DNA"/>
</dbReference>
<dbReference type="InterPro" id="IPR050327">
    <property type="entry name" value="Proton-linked_MCT"/>
</dbReference>
<feature type="transmembrane region" description="Helical" evidence="3">
    <location>
        <begin position="176"/>
        <end position="194"/>
    </location>
</feature>
<feature type="transmembrane region" description="Helical" evidence="3">
    <location>
        <begin position="16"/>
        <end position="36"/>
    </location>
</feature>
<evidence type="ECO:0000256" key="2">
    <source>
        <dbReference type="SAM" id="MobiDB-lite"/>
    </source>
</evidence>
<dbReference type="InterPro" id="IPR011701">
    <property type="entry name" value="MFS"/>
</dbReference>
<gene>
    <name evidence="5" type="ORF">HICCMSTLAB_LOCUS904</name>
</gene>
<organism evidence="5 6">
    <name type="scientific">Cotesia congregata</name>
    <name type="common">Parasitoid wasp</name>
    <name type="synonym">Apanteles congregatus</name>
    <dbReference type="NCBI Taxonomy" id="51543"/>
    <lineage>
        <taxon>Eukaryota</taxon>
        <taxon>Metazoa</taxon>
        <taxon>Ecdysozoa</taxon>
        <taxon>Arthropoda</taxon>
        <taxon>Hexapoda</taxon>
        <taxon>Insecta</taxon>
        <taxon>Pterygota</taxon>
        <taxon>Neoptera</taxon>
        <taxon>Endopterygota</taxon>
        <taxon>Hymenoptera</taxon>
        <taxon>Apocrita</taxon>
        <taxon>Ichneumonoidea</taxon>
        <taxon>Braconidae</taxon>
        <taxon>Microgastrinae</taxon>
        <taxon>Cotesia</taxon>
    </lineage>
</organism>
<protein>
    <submittedName>
        <fullName evidence="5">Similar to SLC16A13: Monocarboxylate transporter 13 (Homo sapiens)</fullName>
    </submittedName>
</protein>
<comment type="subcellular location">
    <subcellularLocation>
        <location evidence="1">Membrane</location>
        <topology evidence="1">Multi-pass membrane protein</topology>
    </subcellularLocation>
</comment>
<dbReference type="Pfam" id="PF07690">
    <property type="entry name" value="MFS_1"/>
    <property type="match status" value="2"/>
</dbReference>
<dbReference type="InterPro" id="IPR020846">
    <property type="entry name" value="MFS_dom"/>
</dbReference>
<keyword evidence="3" id="KW-0812">Transmembrane</keyword>